<proteinExistence type="predicted"/>
<dbReference type="PROSITE" id="PS51257">
    <property type="entry name" value="PROKAR_LIPOPROTEIN"/>
    <property type="match status" value="1"/>
</dbReference>
<protein>
    <submittedName>
        <fullName evidence="1">Uncharacterized protein</fullName>
    </submittedName>
</protein>
<sequence length="75" mass="8537">MEAILKRITAVLLMCMLLACSEQPGTVRLLWPSLVIRYEGGFEDGKYQGFGLLYRENGKIAYEGEYRDDSMLPSE</sequence>
<dbReference type="EMBL" id="WBUI01000011">
    <property type="protein sequence ID" value="KAB2932030.1"/>
    <property type="molecule type" value="Genomic_DNA"/>
</dbReference>
<name>A0A833LX26_9LEPT</name>
<gene>
    <name evidence="1" type="ORF">F9K24_12160</name>
</gene>
<comment type="caution">
    <text evidence="1">The sequence shown here is derived from an EMBL/GenBank/DDBJ whole genome shotgun (WGS) entry which is preliminary data.</text>
</comment>
<evidence type="ECO:0000313" key="1">
    <source>
        <dbReference type="EMBL" id="KAB2932030.1"/>
    </source>
</evidence>
<reference evidence="1 2" key="1">
    <citation type="submission" date="2019-10" db="EMBL/GenBank/DDBJ databases">
        <title>Extracellular Electron Transfer in a Candidatus Methanoperedens spp. Enrichment Culture.</title>
        <authorList>
            <person name="Berger S."/>
            <person name="Rangel Shaw D."/>
            <person name="Berben T."/>
            <person name="In 'T Zandt M."/>
            <person name="Frank J."/>
            <person name="Reimann J."/>
            <person name="Jetten M.S.M."/>
            <person name="Welte C.U."/>
        </authorList>
    </citation>
    <scope>NUCLEOTIDE SEQUENCE [LARGE SCALE GENOMIC DNA]</scope>
    <source>
        <strain evidence="1">SB12</strain>
    </source>
</reference>
<accession>A0A833LX26</accession>
<dbReference type="AlphaFoldDB" id="A0A833LX26"/>
<organism evidence="1 2">
    <name type="scientific">Leptonema illini</name>
    <dbReference type="NCBI Taxonomy" id="183"/>
    <lineage>
        <taxon>Bacteria</taxon>
        <taxon>Pseudomonadati</taxon>
        <taxon>Spirochaetota</taxon>
        <taxon>Spirochaetia</taxon>
        <taxon>Leptospirales</taxon>
        <taxon>Leptospiraceae</taxon>
        <taxon>Leptonema</taxon>
    </lineage>
</organism>
<evidence type="ECO:0000313" key="2">
    <source>
        <dbReference type="Proteomes" id="UP000460298"/>
    </source>
</evidence>
<dbReference type="Proteomes" id="UP000460298">
    <property type="component" value="Unassembled WGS sequence"/>
</dbReference>
<dbReference type="Gene3D" id="2.20.110.10">
    <property type="entry name" value="Histone H3 K4-specific methyltransferase SET7/9 N-terminal domain"/>
    <property type="match status" value="1"/>
</dbReference>
<dbReference type="SUPFAM" id="SSF82185">
    <property type="entry name" value="Histone H3 K4-specific methyltransferase SET7/9 N-terminal domain"/>
    <property type="match status" value="1"/>
</dbReference>